<dbReference type="Gene3D" id="2.60.40.60">
    <property type="entry name" value="Cadherins"/>
    <property type="match status" value="14"/>
</dbReference>
<comment type="caution">
    <text evidence="15">The sequence shown here is derived from an EMBL/GenBank/DDBJ whole genome shotgun (WGS) entry which is preliminary data.</text>
</comment>
<dbReference type="CDD" id="cd11304">
    <property type="entry name" value="Cadherin_repeat"/>
    <property type="match status" value="13"/>
</dbReference>
<evidence type="ECO:0000256" key="8">
    <source>
        <dbReference type="ARBA" id="ARBA00022989"/>
    </source>
</evidence>
<dbReference type="GO" id="GO:0007156">
    <property type="term" value="P:homophilic cell adhesion via plasma membrane adhesion molecules"/>
    <property type="evidence" value="ECO:0007669"/>
    <property type="project" value="InterPro"/>
</dbReference>
<dbReference type="FunFam" id="2.60.40.60:FF:000020">
    <property type="entry name" value="Dachsous cadherin-related 1b"/>
    <property type="match status" value="2"/>
</dbReference>
<dbReference type="PANTHER" id="PTHR24026:SF133">
    <property type="entry name" value="CADHERIN-RELATED FAMILY MEMBER 2"/>
    <property type="match status" value="1"/>
</dbReference>
<evidence type="ECO:0000256" key="10">
    <source>
        <dbReference type="ARBA" id="ARBA00059331"/>
    </source>
</evidence>
<feature type="domain" description="Cadherin" evidence="14">
    <location>
        <begin position="925"/>
        <end position="1023"/>
    </location>
</feature>
<keyword evidence="4 13" id="KW-0732">Signal</keyword>
<evidence type="ECO:0000313" key="16">
    <source>
        <dbReference type="Proteomes" id="UP001329430"/>
    </source>
</evidence>
<feature type="domain" description="Cadherin" evidence="14">
    <location>
        <begin position="253"/>
        <end position="360"/>
    </location>
</feature>
<evidence type="ECO:0000313" key="15">
    <source>
        <dbReference type="EMBL" id="KAK5649703.1"/>
    </source>
</evidence>
<feature type="domain" description="Cadherin" evidence="14">
    <location>
        <begin position="1474"/>
        <end position="1596"/>
    </location>
</feature>
<evidence type="ECO:0000256" key="1">
    <source>
        <dbReference type="ARBA" id="ARBA00004251"/>
    </source>
</evidence>
<keyword evidence="16" id="KW-1185">Reference proteome</keyword>
<comment type="function">
    <text evidence="10">Cadherins are calcium-dependent cell adhesion proteins. They preferentially interact with themselves in a homophilic manner in connecting cells.</text>
</comment>
<evidence type="ECO:0000256" key="4">
    <source>
        <dbReference type="ARBA" id="ARBA00022729"/>
    </source>
</evidence>
<evidence type="ECO:0000256" key="6">
    <source>
        <dbReference type="ARBA" id="ARBA00022837"/>
    </source>
</evidence>
<dbReference type="SUPFAM" id="SSF49313">
    <property type="entry name" value="Cadherin-like"/>
    <property type="match status" value="14"/>
</dbReference>
<keyword evidence="8 12" id="KW-1133">Transmembrane helix</keyword>
<evidence type="ECO:0000256" key="11">
    <source>
        <dbReference type="PROSITE-ProRule" id="PRU00043"/>
    </source>
</evidence>
<comment type="subcellular location">
    <subcellularLocation>
        <location evidence="1">Cell membrane</location>
        <topology evidence="1">Single-pass type I membrane protein</topology>
    </subcellularLocation>
</comment>
<evidence type="ECO:0000256" key="7">
    <source>
        <dbReference type="ARBA" id="ARBA00022889"/>
    </source>
</evidence>
<feature type="domain" description="Cadherin" evidence="14">
    <location>
        <begin position="361"/>
        <end position="475"/>
    </location>
</feature>
<organism evidence="15 16">
    <name type="scientific">Pyrocoelia pectoralis</name>
    <dbReference type="NCBI Taxonomy" id="417401"/>
    <lineage>
        <taxon>Eukaryota</taxon>
        <taxon>Metazoa</taxon>
        <taxon>Ecdysozoa</taxon>
        <taxon>Arthropoda</taxon>
        <taxon>Hexapoda</taxon>
        <taxon>Insecta</taxon>
        <taxon>Pterygota</taxon>
        <taxon>Neoptera</taxon>
        <taxon>Endopterygota</taxon>
        <taxon>Coleoptera</taxon>
        <taxon>Polyphaga</taxon>
        <taxon>Elateriformia</taxon>
        <taxon>Elateroidea</taxon>
        <taxon>Lampyridae</taxon>
        <taxon>Lampyrinae</taxon>
        <taxon>Pyrocoelia</taxon>
    </lineage>
</organism>
<accession>A0AAN7ZWB0</accession>
<dbReference type="GO" id="GO:0060429">
    <property type="term" value="P:epithelium development"/>
    <property type="evidence" value="ECO:0007669"/>
    <property type="project" value="UniProtKB-ARBA"/>
</dbReference>
<dbReference type="PRINTS" id="PR00205">
    <property type="entry name" value="CADHERIN"/>
</dbReference>
<evidence type="ECO:0000259" key="14">
    <source>
        <dbReference type="PROSITE" id="PS50268"/>
    </source>
</evidence>
<dbReference type="Pfam" id="PF00028">
    <property type="entry name" value="Cadherin"/>
    <property type="match status" value="9"/>
</dbReference>
<feature type="chain" id="PRO_5042858531" description="Cadherin domain-containing protein" evidence="13">
    <location>
        <begin position="25"/>
        <end position="1896"/>
    </location>
</feature>
<dbReference type="FunFam" id="2.60.40.60:FF:000098">
    <property type="entry name" value="cadherin-23 isoform X1"/>
    <property type="match status" value="1"/>
</dbReference>
<dbReference type="InterPro" id="IPR020894">
    <property type="entry name" value="Cadherin_CS"/>
</dbReference>
<evidence type="ECO:0000256" key="9">
    <source>
        <dbReference type="ARBA" id="ARBA00023136"/>
    </source>
</evidence>
<dbReference type="GO" id="GO:0005886">
    <property type="term" value="C:plasma membrane"/>
    <property type="evidence" value="ECO:0007669"/>
    <property type="project" value="UniProtKB-SubCell"/>
</dbReference>
<dbReference type="GO" id="GO:0005509">
    <property type="term" value="F:calcium ion binding"/>
    <property type="evidence" value="ECO:0007669"/>
    <property type="project" value="UniProtKB-UniRule"/>
</dbReference>
<feature type="domain" description="Cadherin" evidence="14">
    <location>
        <begin position="1241"/>
        <end position="1350"/>
    </location>
</feature>
<proteinExistence type="predicted"/>
<evidence type="ECO:0000256" key="5">
    <source>
        <dbReference type="ARBA" id="ARBA00022737"/>
    </source>
</evidence>
<keyword evidence="6 11" id="KW-0106">Calcium</keyword>
<feature type="domain" description="Cadherin" evidence="14">
    <location>
        <begin position="135"/>
        <end position="247"/>
    </location>
</feature>
<evidence type="ECO:0000256" key="12">
    <source>
        <dbReference type="SAM" id="Phobius"/>
    </source>
</evidence>
<dbReference type="FunFam" id="2.60.40.60:FF:000168">
    <property type="entry name" value="Cadherin-related family member 2"/>
    <property type="match status" value="1"/>
</dbReference>
<name>A0AAN7ZWB0_9COLE</name>
<dbReference type="InterPro" id="IPR002126">
    <property type="entry name" value="Cadherin-like_dom"/>
</dbReference>
<dbReference type="PROSITE" id="PS50268">
    <property type="entry name" value="CADHERIN_2"/>
    <property type="match status" value="14"/>
</dbReference>
<gene>
    <name evidence="15" type="ORF">RI129_000732</name>
</gene>
<dbReference type="Proteomes" id="UP001329430">
    <property type="component" value="Chromosome 1"/>
</dbReference>
<evidence type="ECO:0000256" key="2">
    <source>
        <dbReference type="ARBA" id="ARBA00022475"/>
    </source>
</evidence>
<feature type="domain" description="Cadherin" evidence="14">
    <location>
        <begin position="1353"/>
        <end position="1473"/>
    </location>
</feature>
<keyword evidence="2" id="KW-1003">Cell membrane</keyword>
<feature type="domain" description="Cadherin" evidence="14">
    <location>
        <begin position="476"/>
        <end position="589"/>
    </location>
</feature>
<feature type="transmembrane region" description="Helical" evidence="12">
    <location>
        <begin position="1696"/>
        <end position="1720"/>
    </location>
</feature>
<keyword evidence="9 12" id="KW-0472">Membrane</keyword>
<feature type="domain" description="Cadherin" evidence="14">
    <location>
        <begin position="590"/>
        <end position="694"/>
    </location>
</feature>
<feature type="domain" description="Cadherin" evidence="14">
    <location>
        <begin position="1132"/>
        <end position="1237"/>
    </location>
</feature>
<dbReference type="GO" id="GO:0009653">
    <property type="term" value="P:anatomical structure morphogenesis"/>
    <property type="evidence" value="ECO:0007669"/>
    <property type="project" value="UniProtKB-ARBA"/>
</dbReference>
<keyword evidence="5" id="KW-0677">Repeat</keyword>
<dbReference type="PANTHER" id="PTHR24026">
    <property type="entry name" value="FAT ATYPICAL CADHERIN-RELATED"/>
    <property type="match status" value="1"/>
</dbReference>
<dbReference type="FunFam" id="2.60.40.60:FF:000026">
    <property type="entry name" value="FAT atypical cadherin 1"/>
    <property type="match status" value="1"/>
</dbReference>
<dbReference type="SMART" id="SM00112">
    <property type="entry name" value="CA"/>
    <property type="match status" value="14"/>
</dbReference>
<protein>
    <recommendedName>
        <fullName evidence="14">Cadherin domain-containing protein</fullName>
    </recommendedName>
</protein>
<feature type="domain" description="Cadherin" evidence="14">
    <location>
        <begin position="799"/>
        <end position="918"/>
    </location>
</feature>
<feature type="domain" description="Cadherin" evidence="14">
    <location>
        <begin position="31"/>
        <end position="134"/>
    </location>
</feature>
<dbReference type="FunFam" id="2.60.40.60:FF:000378">
    <property type="entry name" value="Cadherin-87A"/>
    <property type="match status" value="1"/>
</dbReference>
<dbReference type="FunFam" id="2.60.40.60:FF:000092">
    <property type="entry name" value="Protocadherin 8"/>
    <property type="match status" value="1"/>
</dbReference>
<keyword evidence="7" id="KW-0130">Cell adhesion</keyword>
<dbReference type="EMBL" id="JAVRBK010000001">
    <property type="protein sequence ID" value="KAK5649703.1"/>
    <property type="molecule type" value="Genomic_DNA"/>
</dbReference>
<evidence type="ECO:0000256" key="13">
    <source>
        <dbReference type="SAM" id="SignalP"/>
    </source>
</evidence>
<reference evidence="15 16" key="1">
    <citation type="journal article" date="2024" name="Insects">
        <title>An Improved Chromosome-Level Genome Assembly of the Firefly Pyrocoelia pectoralis.</title>
        <authorList>
            <person name="Fu X."/>
            <person name="Meyer-Rochow V.B."/>
            <person name="Ballantyne L."/>
            <person name="Zhu X."/>
        </authorList>
    </citation>
    <scope>NUCLEOTIDE SEQUENCE [LARGE SCALE GENOMIC DNA]</scope>
    <source>
        <strain evidence="15">XCY_ONT2</strain>
    </source>
</reference>
<keyword evidence="3 12" id="KW-0812">Transmembrane</keyword>
<feature type="domain" description="Cadherin" evidence="14">
    <location>
        <begin position="695"/>
        <end position="798"/>
    </location>
</feature>
<sequence length="1896" mass="210335">MHNRNSLTWFVFGFITLFSKEILTNLPPVFTPEINSLVITENTPLNTVVVKLEGHDPENSTVKFGLYGTDLLQVDSITGEIKVVKPLDHEINDTLNFFVTIEDEVKDAPVGGNNIVKVPVTAIILDENDHPPLFENVPYYVYVNEDTPIGTIIFSDVLATDVDTVGDAIEVECLDHPDFAEACHIFSIVTTESAQNIYRGVIKLEKELDYAVKSEYKLRLKATDGELNTTIEVEIHVVDVQNTPPVFVGLENVQIFEDVPINSLVLTLHAEDADRGTPRSIVYELVNNPMNYFLIDSITGQVRTARPLDKEAIDNPIGLLSLEVKASEVIDGIPGNDSLSATKATINITVSDVNDEPPSFNSKEYFVEVPEDIKNGDILPSLNMKVSDPDVGNNSIFALMLNDLSHSFKVLPEIVFGSSEITIQVVNSSLDYEDVNQRKFIILVIAREVYTDPKLSSTATITITVTDANDNPPIFEQKSYSAIVSEVASPGTVVTTILAKDRDSARFGDLGIIYTLEGPGSERFEVNNRTGVITVAKCSEPGGFNCLDYETKAEYILSYNATDDEGKGHTTRVPLKIVVVDSNDNAPMFSSSLYNVSISEGAAKFDPDLIVEAKDIDKTSHVTYSVIAGNENGLFNIDSNTGKIRIASNQVITFSNDVTENNIPLTIEATDGKYTSITVVNINVNDVNDHAPVFEQGSYNVSISEDIQIGGNVIQMNAIDEDAGANAEINYYIKKGALFDFVIDNRTGVVSVASKLDYDRQNLYHIEVVAADGGVISLSSTIELTIHIINVNDKAPYFVPTNQKAEIMKDAKVGTVVHTLSAFDPDINSSDALNFEILEPITGRNKYGELAANESYRYFFSVDKNTGNITVENPLQRDIAAVVQLTVRVTDVTAPTPQHGEGTLSINIIDINDRPPIFLPPWTKELPQYNLQLEEELPVGTIVGTFTAVDDDSPIAGYSIEPNMYFEINNGTGIVQLKKVIDYETITKLNFTIYAYDSGIPQLNTTAHIYITVLNINDNSPLFPTTAYNATVEENSPSGTHVLTVHADDLDADEYGVISYSLVGEHSDNFDISPSTGEISVKNPLFLDHELLNETVIQVVASDGASGNLKRTRSVPVYIAISDINDNAPKFNQSNYNATVSENVRFTPPYFILQVFAADDDDGINGNIVYKISSGNDDDVFLLGEDTGILFVHKSLAGKTGTFSLQVEASDGGSQPMTDICVVNIKVVNVNDHKPSFIFPPSVKSVVEITDTPIAEYLVMTVKAADKDNGDNGRVTYHFKINDENVQMTDEFIINPDTGDLRIKTYLDNKIQDKYELTLVARDHGESVWHETLHYLTVLVMNSDNEATYINYETNTYHFSITENSPANTLVGRLKLMSRKQDKAAKVYYYLLSETDDSAFYIDKLNGSLYTKKVLDREDVDEYELQIMYNSEPDFYLTSMEQNRILYNESEVSSNVAKVKITILDVNDNGPKFNSSVYYAAVNCIAEINTFVTNVSAVDLDFGINGSFTYFIKSSNLYKYDSIQSSGSVIPSPFNISENGEIFTATKLNENNQHHFIVNVVAKEIVYPERESDVKVYVWIFEPEQLIRIILSRPVEEVLKEKDEIVQELTNATNSIIIATNIKSHVNETGQVNNEWSDMYILSVNRSTQTIESVFDILKIIDAKYDFLKDYYAGFAIENVLPAFAQEMEDSFDPALSALIALVVVLTVGIVTFTVVCCCLRKCMISPNDLKKKKKDALISKAIIDELNTTENPLWIEQKLKIYEEQELTMQVFNEPEQVAMERRNSSDYVLDDNTYATIQHPNRRGSAHTATLSLGDDIADYATLSRMPRHSTSSQGSLKDTVNYYEAAMGFQGSTFQVPDSSLGDIESEECRSRHHDSQMSVNNEGQLEYVAELI</sequence>
<feature type="signal peptide" evidence="13">
    <location>
        <begin position="1"/>
        <end position="24"/>
    </location>
</feature>
<dbReference type="PROSITE" id="PS00232">
    <property type="entry name" value="CADHERIN_1"/>
    <property type="match status" value="5"/>
</dbReference>
<dbReference type="InterPro" id="IPR015919">
    <property type="entry name" value="Cadherin-like_sf"/>
</dbReference>
<evidence type="ECO:0000256" key="3">
    <source>
        <dbReference type="ARBA" id="ARBA00022692"/>
    </source>
</evidence>
<feature type="domain" description="Cadherin" evidence="14">
    <location>
        <begin position="1024"/>
        <end position="1131"/>
    </location>
</feature>
<dbReference type="FunFam" id="2.60.40.60:FF:000266">
    <property type="entry name" value="Cadherin 23"/>
    <property type="match status" value="1"/>
</dbReference>